<dbReference type="EMBL" id="JAMQGP010000003">
    <property type="protein sequence ID" value="MCM2679843.1"/>
    <property type="molecule type" value="Genomic_DNA"/>
</dbReference>
<organism evidence="7 8">
    <name type="scientific">Echinimonas agarilytica</name>
    <dbReference type="NCBI Taxonomy" id="1215918"/>
    <lineage>
        <taxon>Bacteria</taxon>
        <taxon>Pseudomonadati</taxon>
        <taxon>Pseudomonadota</taxon>
        <taxon>Gammaproteobacteria</taxon>
        <taxon>Alteromonadales</taxon>
        <taxon>Echinimonadaceae</taxon>
        <taxon>Echinimonas</taxon>
    </lineage>
</organism>
<dbReference type="InterPro" id="IPR050469">
    <property type="entry name" value="Diguanylate_Cyclase"/>
</dbReference>
<gene>
    <name evidence="7" type="ORF">NAF29_09220</name>
</gene>
<dbReference type="Pfam" id="PF00990">
    <property type="entry name" value="GGDEF"/>
    <property type="match status" value="1"/>
</dbReference>
<dbReference type="InterPro" id="IPR011990">
    <property type="entry name" value="TPR-like_helical_dom_sf"/>
</dbReference>
<dbReference type="CDD" id="cd01949">
    <property type="entry name" value="GGDEF"/>
    <property type="match status" value="1"/>
</dbReference>
<name>A0AA41W7E0_9GAMM</name>
<keyword evidence="4" id="KW-0472">Membrane</keyword>
<dbReference type="SMART" id="SM00267">
    <property type="entry name" value="GGDEF"/>
    <property type="match status" value="1"/>
</dbReference>
<dbReference type="PROSITE" id="PS50887">
    <property type="entry name" value="GGDEF"/>
    <property type="match status" value="1"/>
</dbReference>
<dbReference type="GO" id="GO:0052621">
    <property type="term" value="F:diguanylate cyclase activity"/>
    <property type="evidence" value="ECO:0007669"/>
    <property type="project" value="UniProtKB-EC"/>
</dbReference>
<dbReference type="Gene3D" id="1.25.40.10">
    <property type="entry name" value="Tetratricopeptide repeat domain"/>
    <property type="match status" value="1"/>
</dbReference>
<dbReference type="SUPFAM" id="SSF55073">
    <property type="entry name" value="Nucleotide cyclase"/>
    <property type="match status" value="1"/>
</dbReference>
<keyword evidence="4" id="KW-0812">Transmembrane</keyword>
<feature type="signal peptide" evidence="5">
    <location>
        <begin position="1"/>
        <end position="19"/>
    </location>
</feature>
<evidence type="ECO:0000256" key="5">
    <source>
        <dbReference type="SAM" id="SignalP"/>
    </source>
</evidence>
<protein>
    <recommendedName>
        <fullName evidence="2">diguanylate cyclase</fullName>
        <ecNumber evidence="2">2.7.7.65</ecNumber>
    </recommendedName>
</protein>
<evidence type="ECO:0000256" key="1">
    <source>
        <dbReference type="ARBA" id="ARBA00001946"/>
    </source>
</evidence>
<evidence type="ECO:0000256" key="4">
    <source>
        <dbReference type="SAM" id="Phobius"/>
    </source>
</evidence>
<evidence type="ECO:0000313" key="8">
    <source>
        <dbReference type="Proteomes" id="UP001165393"/>
    </source>
</evidence>
<dbReference type="AlphaFoldDB" id="A0AA41W7E0"/>
<dbReference type="Proteomes" id="UP001165393">
    <property type="component" value="Unassembled WGS sequence"/>
</dbReference>
<accession>A0AA41W7E0</accession>
<evidence type="ECO:0000256" key="3">
    <source>
        <dbReference type="ARBA" id="ARBA00034247"/>
    </source>
</evidence>
<evidence type="ECO:0000313" key="7">
    <source>
        <dbReference type="EMBL" id="MCM2679843.1"/>
    </source>
</evidence>
<comment type="caution">
    <text evidence="7">The sequence shown here is derived from an EMBL/GenBank/DDBJ whole genome shotgun (WGS) entry which is preliminary data.</text>
</comment>
<proteinExistence type="predicted"/>
<comment type="cofactor">
    <cofactor evidence="1">
        <name>Mg(2+)</name>
        <dbReference type="ChEBI" id="CHEBI:18420"/>
    </cofactor>
</comment>
<dbReference type="PANTHER" id="PTHR45138:SF9">
    <property type="entry name" value="DIGUANYLATE CYCLASE DGCM-RELATED"/>
    <property type="match status" value="1"/>
</dbReference>
<dbReference type="EC" id="2.7.7.65" evidence="2"/>
<feature type="domain" description="GGDEF" evidence="6">
    <location>
        <begin position="444"/>
        <end position="576"/>
    </location>
</feature>
<dbReference type="FunFam" id="3.30.70.270:FF:000001">
    <property type="entry name" value="Diguanylate cyclase domain protein"/>
    <property type="match status" value="1"/>
</dbReference>
<dbReference type="InterPro" id="IPR043128">
    <property type="entry name" value="Rev_trsase/Diguanyl_cyclase"/>
</dbReference>
<evidence type="ECO:0000259" key="6">
    <source>
        <dbReference type="PROSITE" id="PS50887"/>
    </source>
</evidence>
<feature type="transmembrane region" description="Helical" evidence="4">
    <location>
        <begin position="380"/>
        <end position="401"/>
    </location>
</feature>
<keyword evidence="8" id="KW-1185">Reference proteome</keyword>
<dbReference type="Gene3D" id="3.30.70.270">
    <property type="match status" value="1"/>
</dbReference>
<keyword evidence="5" id="KW-0732">Signal</keyword>
<evidence type="ECO:0000256" key="2">
    <source>
        <dbReference type="ARBA" id="ARBA00012528"/>
    </source>
</evidence>
<dbReference type="PANTHER" id="PTHR45138">
    <property type="entry name" value="REGULATORY COMPONENTS OF SENSORY TRANSDUCTION SYSTEM"/>
    <property type="match status" value="1"/>
</dbReference>
<dbReference type="RefSeq" id="WP_251261258.1">
    <property type="nucleotide sequence ID" value="NZ_JAMQGP010000003.1"/>
</dbReference>
<reference evidence="7 8" key="1">
    <citation type="journal article" date="2013" name="Antonie Van Leeuwenhoek">
        <title>Echinimonas agarilytica gen. nov., sp. nov., a new gammaproteobacterium isolated from the sea urchin Strongylocentrotus intermedius.</title>
        <authorList>
            <person name="Nedashkovskaya O.I."/>
            <person name="Stenkova A.M."/>
            <person name="Zhukova N.V."/>
            <person name="Van Trappen S."/>
            <person name="Lee J.S."/>
            <person name="Kim S.B."/>
        </authorList>
    </citation>
    <scope>NUCLEOTIDE SEQUENCE [LARGE SCALE GENOMIC DNA]</scope>
    <source>
        <strain evidence="7 8">KMM 6351</strain>
    </source>
</reference>
<dbReference type="NCBIfam" id="TIGR00254">
    <property type="entry name" value="GGDEF"/>
    <property type="match status" value="1"/>
</dbReference>
<keyword evidence="4" id="KW-1133">Transmembrane helix</keyword>
<feature type="chain" id="PRO_5041302397" description="diguanylate cyclase" evidence="5">
    <location>
        <begin position="20"/>
        <end position="591"/>
    </location>
</feature>
<dbReference type="InterPro" id="IPR029787">
    <property type="entry name" value="Nucleotide_cyclase"/>
</dbReference>
<dbReference type="SUPFAM" id="SSF48452">
    <property type="entry name" value="TPR-like"/>
    <property type="match status" value="1"/>
</dbReference>
<sequence length="591" mass="66545">MKRLIVSLMLFVTSFVTIALDNDNIEKQITTLESLRWKDREDLTSLLNQIVPNLGQASLQQRLRVNLVRAEQFALDGDYSKSERIVSAIAQVERHPQQQIRAYTLLAQLANLRGQYEEAFVLLGKGEALIETVPASIEKLYLLTAAVDLFSKARVYDEAELRAFQALELAHSINDKSAMCSASFAIAKLNYAQQQFEKAQLLFSNQVELCRENGDVLYVGVGEVGLGRTLLRNGNVLAAEKSLLQGLQTLTGTRFQAGILRAHIALAELKMEEKEYQFAMNEIVVAIRLGIQLGQWKELTDAYRFAAEASERLGDLDDALSYERLLHDATETALSSSREIRLAYLKVRFNSTAEKQKISLFKKENEINKLREDAVLKHRWLVVLGLFAVVAICGLLFVLLIRSRKEHKHYRVLSQIDALTGIYNRRHSHELAEIRYRECQEANEPFSVVMADVDYFKQINDTFGHAVGDDVLKLIASQFKKAMRKRDIVGRTGGEEFSFFLPGSNEEQAKPIVSRCRENMLAIKEMVAQEIGVTVSFGIASCVDGQTPLETLIRRADEALYAAKAAGRNRVVVYQGKSDESKSDSQLEVML</sequence>
<comment type="catalytic activity">
    <reaction evidence="3">
        <text>2 GTP = 3',3'-c-di-GMP + 2 diphosphate</text>
        <dbReference type="Rhea" id="RHEA:24898"/>
        <dbReference type="ChEBI" id="CHEBI:33019"/>
        <dbReference type="ChEBI" id="CHEBI:37565"/>
        <dbReference type="ChEBI" id="CHEBI:58805"/>
        <dbReference type="EC" id="2.7.7.65"/>
    </reaction>
</comment>
<dbReference type="InterPro" id="IPR000160">
    <property type="entry name" value="GGDEF_dom"/>
</dbReference>